<dbReference type="EMBL" id="ADGK01000294">
    <property type="protein sequence ID" value="EFE21058.1"/>
    <property type="molecule type" value="Genomic_DNA"/>
</dbReference>
<name>D4FAM7_EDWTA</name>
<evidence type="ECO:0000313" key="1">
    <source>
        <dbReference type="EMBL" id="EFE21058.1"/>
    </source>
</evidence>
<reference evidence="1 2" key="1">
    <citation type="submission" date="2010-02" db="EMBL/GenBank/DDBJ databases">
        <authorList>
            <person name="Weinstock G."/>
            <person name="Sodergren E."/>
            <person name="Clifton S."/>
            <person name="Fulton L."/>
            <person name="Fulton B."/>
            <person name="Courtney L."/>
            <person name="Fronick C."/>
            <person name="Harrison M."/>
            <person name="Strong C."/>
            <person name="Farmer C."/>
            <person name="Delahaunty K."/>
            <person name="Markovic C."/>
            <person name="Hall O."/>
            <person name="Minx P."/>
            <person name="Tomlinson C."/>
            <person name="Mitreva M."/>
            <person name="Nelson J."/>
            <person name="Hou S."/>
            <person name="Wollam A."/>
            <person name="Pepin K.H."/>
            <person name="Johnson M."/>
            <person name="Bhonagiri V."/>
            <person name="Zhang X."/>
            <person name="Suruliraj S."/>
            <person name="Warren W."/>
            <person name="Chinwalla A."/>
            <person name="Mardis E.R."/>
            <person name="Wilson R.K."/>
        </authorList>
    </citation>
    <scope>NUCLEOTIDE SEQUENCE [LARGE SCALE GENOMIC DNA]</scope>
    <source>
        <strain evidence="1 2">ATCC 23685</strain>
    </source>
</reference>
<gene>
    <name evidence="1" type="ORF">EDWATA_03848</name>
</gene>
<dbReference type="AlphaFoldDB" id="D4FAM7"/>
<proteinExistence type="predicted"/>
<organism evidence="1 2">
    <name type="scientific">Edwardsiella tarda ATCC 23685</name>
    <dbReference type="NCBI Taxonomy" id="500638"/>
    <lineage>
        <taxon>Bacteria</taxon>
        <taxon>Pseudomonadati</taxon>
        <taxon>Pseudomonadota</taxon>
        <taxon>Gammaproteobacteria</taxon>
        <taxon>Enterobacterales</taxon>
        <taxon>Hafniaceae</taxon>
        <taxon>Edwardsiella</taxon>
    </lineage>
</organism>
<protein>
    <submittedName>
        <fullName evidence="1">Uncharacterized protein</fullName>
    </submittedName>
</protein>
<dbReference type="HOGENOM" id="CLU_3167467_0_0_6"/>
<comment type="caution">
    <text evidence="1">The sequence shown here is derived from an EMBL/GenBank/DDBJ whole genome shotgun (WGS) entry which is preliminary data.</text>
</comment>
<accession>D4FAM7</accession>
<sequence>MYSPLFLHFLSCRTTMCRNYKIAKNTERLFIFAAPFLHIISCLAKAL</sequence>
<dbReference type="Proteomes" id="UP000003692">
    <property type="component" value="Unassembled WGS sequence"/>
</dbReference>
<evidence type="ECO:0000313" key="2">
    <source>
        <dbReference type="Proteomes" id="UP000003692"/>
    </source>
</evidence>